<sequence>MYWFKFMVLHLQPATVSRSKSKNGCTMPVQFFQGLTAAELRYIKILNLDGYVKGVDLSALSSLNTVTISGSLREVCQTLKVQRFPSSLRKVVISLQFRRIRKKSGTELRLPMENKSLQIETLVIVSNKILMSSKVYPLFGKRERSMKDNIKIGDVLAEIYCYFQPTILELKLIEASLLFKNFRTKAYSTSLPILLVAESLPKLEISAWDANTYKTVFVFNNPMGGGLYLIVRNKGLWVYTEREKRNEWIERIKKRFEALHDKKS</sequence>
<name>A0A9P0QKY7_9ASCO</name>
<dbReference type="Proteomes" id="UP000837801">
    <property type="component" value="Unassembled WGS sequence"/>
</dbReference>
<protein>
    <submittedName>
        <fullName evidence="1">Uncharacterized protein</fullName>
    </submittedName>
</protein>
<keyword evidence="2" id="KW-1185">Reference proteome</keyword>
<reference evidence="1" key="1">
    <citation type="submission" date="2022-03" db="EMBL/GenBank/DDBJ databases">
        <authorList>
            <person name="Legras J.-L."/>
            <person name="Devillers H."/>
            <person name="Grondin C."/>
        </authorList>
    </citation>
    <scope>NUCLEOTIDE SEQUENCE</scope>
    <source>
        <strain evidence="1">CLIB 1423</strain>
    </source>
</reference>
<evidence type="ECO:0000313" key="2">
    <source>
        <dbReference type="Proteomes" id="UP000837801"/>
    </source>
</evidence>
<organism evidence="1 2">
    <name type="scientific">[Candida] railenensis</name>
    <dbReference type="NCBI Taxonomy" id="45579"/>
    <lineage>
        <taxon>Eukaryota</taxon>
        <taxon>Fungi</taxon>
        <taxon>Dikarya</taxon>
        <taxon>Ascomycota</taxon>
        <taxon>Saccharomycotina</taxon>
        <taxon>Pichiomycetes</taxon>
        <taxon>Debaryomycetaceae</taxon>
        <taxon>Kurtzmaniella</taxon>
    </lineage>
</organism>
<comment type="caution">
    <text evidence="1">The sequence shown here is derived from an EMBL/GenBank/DDBJ whole genome shotgun (WGS) entry which is preliminary data.</text>
</comment>
<evidence type="ECO:0000313" key="1">
    <source>
        <dbReference type="EMBL" id="CAH2350347.1"/>
    </source>
</evidence>
<dbReference type="EMBL" id="CAKXYY010000001">
    <property type="protein sequence ID" value="CAH2350347.1"/>
    <property type="molecule type" value="Genomic_DNA"/>
</dbReference>
<dbReference type="AlphaFoldDB" id="A0A9P0QKY7"/>
<proteinExistence type="predicted"/>
<gene>
    <name evidence="1" type="ORF">CLIB1423_01S08042</name>
</gene>
<accession>A0A9P0QKY7</accession>